<feature type="transmembrane region" description="Helical" evidence="2">
    <location>
        <begin position="109"/>
        <end position="131"/>
    </location>
</feature>
<evidence type="ECO:0000256" key="1">
    <source>
        <dbReference type="SAM" id="MobiDB-lite"/>
    </source>
</evidence>
<dbReference type="InterPro" id="IPR010982">
    <property type="entry name" value="Lambda_DNA-bd_dom_sf"/>
</dbReference>
<gene>
    <name evidence="4" type="ORF">PRVXH_001345</name>
</gene>
<dbReference type="GO" id="GO:0003677">
    <property type="term" value="F:DNA binding"/>
    <property type="evidence" value="ECO:0007669"/>
    <property type="project" value="InterPro"/>
</dbReference>
<dbReference type="InterPro" id="IPR050400">
    <property type="entry name" value="Bact_Cytoskel_RodZ"/>
</dbReference>
<keyword evidence="2" id="KW-0472">Membrane</keyword>
<evidence type="ECO:0000256" key="2">
    <source>
        <dbReference type="SAM" id="Phobius"/>
    </source>
</evidence>
<dbReference type="PROSITE" id="PS50943">
    <property type="entry name" value="HTH_CROC1"/>
    <property type="match status" value="1"/>
</dbReference>
<dbReference type="PANTHER" id="PTHR34475:SF1">
    <property type="entry name" value="CYTOSKELETON PROTEIN RODZ"/>
    <property type="match status" value="1"/>
</dbReference>
<evidence type="ECO:0000313" key="4">
    <source>
        <dbReference type="EMBL" id="XCI27447.1"/>
    </source>
</evidence>
<dbReference type="SUPFAM" id="SSF47413">
    <property type="entry name" value="lambda repressor-like DNA-binding domains"/>
    <property type="match status" value="1"/>
</dbReference>
<dbReference type="AlphaFoldDB" id="A0AAU8HNS1"/>
<dbReference type="RefSeq" id="WP_353892025.1">
    <property type="nucleotide sequence ID" value="NZ_CP159485.1"/>
</dbReference>
<feature type="region of interest" description="Disordered" evidence="1">
    <location>
        <begin position="141"/>
        <end position="184"/>
    </location>
</feature>
<dbReference type="SMART" id="SM00530">
    <property type="entry name" value="HTH_XRE"/>
    <property type="match status" value="1"/>
</dbReference>
<feature type="compositionally biased region" description="Polar residues" evidence="1">
    <location>
        <begin position="91"/>
        <end position="100"/>
    </location>
</feature>
<dbReference type="Gene3D" id="1.10.260.40">
    <property type="entry name" value="lambda repressor-like DNA-binding domains"/>
    <property type="match status" value="1"/>
</dbReference>
<keyword evidence="2" id="KW-1133">Transmembrane helix</keyword>
<name>A0AAU8HNS1_9FIRM</name>
<dbReference type="Pfam" id="PF13413">
    <property type="entry name" value="HTH_25"/>
    <property type="match status" value="1"/>
</dbReference>
<dbReference type="Pfam" id="PF13464">
    <property type="entry name" value="RodZ_C"/>
    <property type="match status" value="1"/>
</dbReference>
<protein>
    <submittedName>
        <fullName evidence="4">RodZ domain-containing protein</fullName>
    </submittedName>
</protein>
<feature type="compositionally biased region" description="Acidic residues" evidence="1">
    <location>
        <begin position="167"/>
        <end position="184"/>
    </location>
</feature>
<dbReference type="InterPro" id="IPR025194">
    <property type="entry name" value="RodZ-like_C"/>
</dbReference>
<proteinExistence type="predicted"/>
<feature type="region of interest" description="Disordered" evidence="1">
    <location>
        <begin position="81"/>
        <end position="100"/>
    </location>
</feature>
<sequence length="286" mass="32596">MIVIKLNEIGQTLQSTRKEKGLTIEDISLKTKIKKQHIVAIEEGDEKALPPRTYLLGFIKLYAKVLELDIQDLLDITPTVKRSKPKRKQQRTQPINRSSTKSSFDLKGIIFILTFIFIIGFSGYLTLGYLFSSTQPIGENNQIESPTATENGADDVGTSEDKKDDEDNKDDDEVEKPIEEDEKPQLTIEEDNTETDYYYYLSSQEPVELKLIFSEPCWVRVTVGDEIVHENTHNLGDSFEVELEKDAKVRIGNPQGVQFVISDVEVDFFEDNSPKEAHFKLVTDEE</sequence>
<evidence type="ECO:0000259" key="3">
    <source>
        <dbReference type="PROSITE" id="PS50943"/>
    </source>
</evidence>
<feature type="compositionally biased region" description="Basic residues" evidence="1">
    <location>
        <begin position="81"/>
        <end position="90"/>
    </location>
</feature>
<organism evidence="4">
    <name type="scientific">Proteinivorax hydrogeniformans</name>
    <dbReference type="NCBI Taxonomy" id="1826727"/>
    <lineage>
        <taxon>Bacteria</taxon>
        <taxon>Bacillati</taxon>
        <taxon>Bacillota</taxon>
        <taxon>Clostridia</taxon>
        <taxon>Eubacteriales</taxon>
        <taxon>Proteinivoracaceae</taxon>
        <taxon>Proteinivorax</taxon>
    </lineage>
</organism>
<feature type="compositionally biased region" description="Polar residues" evidence="1">
    <location>
        <begin position="141"/>
        <end position="150"/>
    </location>
</feature>
<feature type="domain" description="HTH cro/C1-type" evidence="3">
    <location>
        <begin position="13"/>
        <end position="73"/>
    </location>
</feature>
<dbReference type="CDD" id="cd00093">
    <property type="entry name" value="HTH_XRE"/>
    <property type="match status" value="1"/>
</dbReference>
<accession>A0AAU8HNS1</accession>
<dbReference type="EMBL" id="CP159485">
    <property type="protein sequence ID" value="XCI27447.1"/>
    <property type="molecule type" value="Genomic_DNA"/>
</dbReference>
<reference evidence="4" key="2">
    <citation type="submission" date="2024-06" db="EMBL/GenBank/DDBJ databases">
        <authorList>
            <person name="Petrova K.O."/>
            <person name="Toshchakov S.V."/>
            <person name="Boltjanskaja Y.V."/>
            <person name="Kevbrin V.V."/>
        </authorList>
    </citation>
    <scope>NUCLEOTIDE SEQUENCE</scope>
    <source>
        <strain evidence="4">Z-710</strain>
    </source>
</reference>
<dbReference type="InterPro" id="IPR001387">
    <property type="entry name" value="Cro/C1-type_HTH"/>
</dbReference>
<dbReference type="PANTHER" id="PTHR34475">
    <property type="match status" value="1"/>
</dbReference>
<keyword evidence="2" id="KW-0812">Transmembrane</keyword>
<reference evidence="4" key="1">
    <citation type="journal article" date="2018" name="Antonie Van Leeuwenhoek">
        <title>Proteinivorax hydrogeniformans sp. nov., an anaerobic, haloalkaliphilic bacterium fermenting proteinaceous compounds with high hydrogen production.</title>
        <authorList>
            <person name="Boltyanskaya Y."/>
            <person name="Detkova E."/>
            <person name="Pimenov N."/>
            <person name="Kevbrin V."/>
        </authorList>
    </citation>
    <scope>NUCLEOTIDE SEQUENCE</scope>
    <source>
        <strain evidence="4">Z-710</strain>
    </source>
</reference>